<evidence type="ECO:0000313" key="1">
    <source>
        <dbReference type="EMBL" id="CAB5223951.1"/>
    </source>
</evidence>
<gene>
    <name evidence="1" type="ORF">UFOVP391_17</name>
</gene>
<organism evidence="1">
    <name type="scientific">uncultured Caudovirales phage</name>
    <dbReference type="NCBI Taxonomy" id="2100421"/>
    <lineage>
        <taxon>Viruses</taxon>
        <taxon>Duplodnaviria</taxon>
        <taxon>Heunggongvirae</taxon>
        <taxon>Uroviricota</taxon>
        <taxon>Caudoviricetes</taxon>
        <taxon>Peduoviridae</taxon>
        <taxon>Maltschvirus</taxon>
        <taxon>Maltschvirus maltsch</taxon>
    </lineage>
</organism>
<dbReference type="Gene3D" id="1.10.132.80">
    <property type="match status" value="1"/>
</dbReference>
<accession>A0A6J7X1J0</accession>
<reference evidence="1" key="1">
    <citation type="submission" date="2020-05" db="EMBL/GenBank/DDBJ databases">
        <authorList>
            <person name="Chiriac C."/>
            <person name="Salcher M."/>
            <person name="Ghai R."/>
            <person name="Kavagutti S V."/>
        </authorList>
    </citation>
    <scope>NUCLEOTIDE SEQUENCE</scope>
</reference>
<proteinExistence type="predicted"/>
<name>A0A6J7X1J0_9CAUD</name>
<protein>
    <submittedName>
        <fullName evidence="1">DNA-packaging protein gp3</fullName>
    </submittedName>
</protein>
<dbReference type="EMBL" id="LR798325">
    <property type="protein sequence ID" value="CAB5223951.1"/>
    <property type="molecule type" value="Genomic_DNA"/>
</dbReference>
<sequence>MGRPRNFEAPEDLYQLFIEYRKQVKDNPRYSYALSNKTGKAEPIPLEVPLTMSGFRVFAHDKGLVVHDYFANTDGRYSMFTTICTRISDEIRDDQIKGGMVGQYNPSITQRLNGLTEKTDVTSGGQSISEVKVNIIRPTE</sequence>